<protein>
    <recommendedName>
        <fullName evidence="3">F-box domain-containing protein</fullName>
    </recommendedName>
</protein>
<proteinExistence type="predicted"/>
<organism evidence="1 2">
    <name type="scientific">Ascobolus immersus RN42</name>
    <dbReference type="NCBI Taxonomy" id="1160509"/>
    <lineage>
        <taxon>Eukaryota</taxon>
        <taxon>Fungi</taxon>
        <taxon>Dikarya</taxon>
        <taxon>Ascomycota</taxon>
        <taxon>Pezizomycotina</taxon>
        <taxon>Pezizomycetes</taxon>
        <taxon>Pezizales</taxon>
        <taxon>Ascobolaceae</taxon>
        <taxon>Ascobolus</taxon>
    </lineage>
</organism>
<dbReference type="Proteomes" id="UP000275078">
    <property type="component" value="Unassembled WGS sequence"/>
</dbReference>
<reference evidence="1 2" key="1">
    <citation type="journal article" date="2018" name="Nat. Ecol. Evol.">
        <title>Pezizomycetes genomes reveal the molecular basis of ectomycorrhizal truffle lifestyle.</title>
        <authorList>
            <person name="Murat C."/>
            <person name="Payen T."/>
            <person name="Noel B."/>
            <person name="Kuo A."/>
            <person name="Morin E."/>
            <person name="Chen J."/>
            <person name="Kohler A."/>
            <person name="Krizsan K."/>
            <person name="Balestrini R."/>
            <person name="Da Silva C."/>
            <person name="Montanini B."/>
            <person name="Hainaut M."/>
            <person name="Levati E."/>
            <person name="Barry K.W."/>
            <person name="Belfiori B."/>
            <person name="Cichocki N."/>
            <person name="Clum A."/>
            <person name="Dockter R.B."/>
            <person name="Fauchery L."/>
            <person name="Guy J."/>
            <person name="Iotti M."/>
            <person name="Le Tacon F."/>
            <person name="Lindquist E.A."/>
            <person name="Lipzen A."/>
            <person name="Malagnac F."/>
            <person name="Mello A."/>
            <person name="Molinier V."/>
            <person name="Miyauchi S."/>
            <person name="Poulain J."/>
            <person name="Riccioni C."/>
            <person name="Rubini A."/>
            <person name="Sitrit Y."/>
            <person name="Splivallo R."/>
            <person name="Traeger S."/>
            <person name="Wang M."/>
            <person name="Zifcakova L."/>
            <person name="Wipf D."/>
            <person name="Zambonelli A."/>
            <person name="Paolocci F."/>
            <person name="Nowrousian M."/>
            <person name="Ottonello S."/>
            <person name="Baldrian P."/>
            <person name="Spatafora J.W."/>
            <person name="Henrissat B."/>
            <person name="Nagy L.G."/>
            <person name="Aury J.M."/>
            <person name="Wincker P."/>
            <person name="Grigoriev I.V."/>
            <person name="Bonfante P."/>
            <person name="Martin F.M."/>
        </authorList>
    </citation>
    <scope>NUCLEOTIDE SEQUENCE [LARGE SCALE GENOMIC DNA]</scope>
    <source>
        <strain evidence="1 2">RN42</strain>
    </source>
</reference>
<dbReference type="EMBL" id="ML119727">
    <property type="protein sequence ID" value="RPA77418.1"/>
    <property type="molecule type" value="Genomic_DNA"/>
</dbReference>
<keyword evidence="2" id="KW-1185">Reference proteome</keyword>
<dbReference type="AlphaFoldDB" id="A0A3N4HY39"/>
<evidence type="ECO:0000313" key="2">
    <source>
        <dbReference type="Proteomes" id="UP000275078"/>
    </source>
</evidence>
<name>A0A3N4HY39_ASCIM</name>
<sequence>MLDLPRDIQLCIIQLLDTVQDILAILQTHSRFQSIIVTYGKGVCKAIEDRVWRKEAREVVDLYQHHAAVFYRNKHESRPLLLLRHFFNVYSGWQRGKWHWNENMRALEARLQAIEPSFETGLARLFVLERCNRRFIIPCTGKIQEVQSKKLYSYWEQIRIEQLPIEERLSKMLTLGSTEEVERIEKALWNIMRMTRYLHGVVMSWSPDPDADDGELKYRLSSSGQIIIHDSAYRKPDELEDVFDCTIDFKAVTENLSIEEHMQIAAVLNGQNGWLPKWLKAPDIDCSDHDVGLDFGDYDEGLIPEHLIELLSATLWDRLLDVEMIRTYEREALNVISDCVSGSLWDHKQAGLKDYILKLVQRDASEAKRKEGVNENRYQILKIKACYGGGDGTPEDSVEAWIPKCLNTEFETTSEWCENTDDIIGELGLDICSYF</sequence>
<evidence type="ECO:0008006" key="3">
    <source>
        <dbReference type="Google" id="ProtNLM"/>
    </source>
</evidence>
<evidence type="ECO:0000313" key="1">
    <source>
        <dbReference type="EMBL" id="RPA77418.1"/>
    </source>
</evidence>
<gene>
    <name evidence="1" type="ORF">BJ508DRAFT_330272</name>
</gene>
<accession>A0A3N4HY39</accession>